<evidence type="ECO:0000313" key="2">
    <source>
        <dbReference type="Proteomes" id="UP001595616"/>
    </source>
</evidence>
<evidence type="ECO:0000313" key="1">
    <source>
        <dbReference type="EMBL" id="MFC3811490.1"/>
    </source>
</evidence>
<dbReference type="RefSeq" id="WP_379838328.1">
    <property type="nucleotide sequence ID" value="NZ_JBHRYQ010000001.1"/>
</dbReference>
<accession>A0ABV7YWV9</accession>
<proteinExistence type="predicted"/>
<reference evidence="2" key="1">
    <citation type="journal article" date="2019" name="Int. J. Syst. Evol. Microbiol.">
        <title>The Global Catalogue of Microorganisms (GCM) 10K type strain sequencing project: providing services to taxonomists for standard genome sequencing and annotation.</title>
        <authorList>
            <consortium name="The Broad Institute Genomics Platform"/>
            <consortium name="The Broad Institute Genome Sequencing Center for Infectious Disease"/>
            <person name="Wu L."/>
            <person name="Ma J."/>
        </authorList>
    </citation>
    <scope>NUCLEOTIDE SEQUENCE [LARGE SCALE GENOMIC DNA]</scope>
    <source>
        <strain evidence="2">CECT 7956</strain>
    </source>
</reference>
<sequence length="152" mass="17513">MHALLKKLNLKTQQKLVVFNAPQDLDVLWDELGVDVRILKEDLSEAVPFCLIFCTKLDEVEKYATALDNILTPDALFWFCYPKGSSKKYKCEFNRDNGWQVLGKLGYEPVRMVAVDADWSALRFKKAELIKTMTRSQDFAMTEIGKQKTSKQ</sequence>
<comment type="caution">
    <text evidence="1">The sequence shown here is derived from an EMBL/GenBank/DDBJ whole genome shotgun (WGS) entry which is preliminary data.</text>
</comment>
<dbReference type="Proteomes" id="UP001595616">
    <property type="component" value="Unassembled WGS sequence"/>
</dbReference>
<protein>
    <recommendedName>
        <fullName evidence="3">DUF3052 domain-containing protein</fullName>
    </recommendedName>
</protein>
<keyword evidence="2" id="KW-1185">Reference proteome</keyword>
<organism evidence="1 2">
    <name type="scientific">Lacihabitans lacunae</name>
    <dbReference type="NCBI Taxonomy" id="1028214"/>
    <lineage>
        <taxon>Bacteria</taxon>
        <taxon>Pseudomonadati</taxon>
        <taxon>Bacteroidota</taxon>
        <taxon>Cytophagia</taxon>
        <taxon>Cytophagales</taxon>
        <taxon>Leadbetterellaceae</taxon>
        <taxon>Lacihabitans</taxon>
    </lineage>
</organism>
<evidence type="ECO:0008006" key="3">
    <source>
        <dbReference type="Google" id="ProtNLM"/>
    </source>
</evidence>
<name>A0ABV7YWV9_9BACT</name>
<gene>
    <name evidence="1" type="ORF">ACFOOI_12565</name>
</gene>
<dbReference type="EMBL" id="JBHRYQ010000001">
    <property type="protein sequence ID" value="MFC3811490.1"/>
    <property type="molecule type" value="Genomic_DNA"/>
</dbReference>